<dbReference type="EMBL" id="QJKD01000008">
    <property type="protein sequence ID" value="PXX51970.1"/>
    <property type="molecule type" value="Genomic_DNA"/>
</dbReference>
<keyword evidence="2" id="KW-1185">Reference proteome</keyword>
<proteinExistence type="predicted"/>
<evidence type="ECO:0000313" key="1">
    <source>
        <dbReference type="EMBL" id="PXX51970.1"/>
    </source>
</evidence>
<dbReference type="AlphaFoldDB" id="A0A2V3Y1I6"/>
<evidence type="ECO:0000313" key="2">
    <source>
        <dbReference type="Proteomes" id="UP000248057"/>
    </source>
</evidence>
<reference evidence="1 2" key="1">
    <citation type="submission" date="2018-05" db="EMBL/GenBank/DDBJ databases">
        <title>Genomic Encyclopedia of Type Strains, Phase IV (KMG-IV): sequencing the most valuable type-strain genomes for metagenomic binning, comparative biology and taxonomic classification.</title>
        <authorList>
            <person name="Goeker M."/>
        </authorList>
    </citation>
    <scope>NUCLEOTIDE SEQUENCE [LARGE SCALE GENOMIC DNA]</scope>
    <source>
        <strain evidence="1 2">DSM 24995</strain>
    </source>
</reference>
<gene>
    <name evidence="1" type="ORF">DFR60_10853</name>
</gene>
<name>A0A2V3Y1I6_9FIRM</name>
<dbReference type="Proteomes" id="UP000248057">
    <property type="component" value="Unassembled WGS sequence"/>
</dbReference>
<accession>A0A2V3Y1I6</accession>
<protein>
    <submittedName>
        <fullName evidence="1">Uncharacterized protein</fullName>
    </submittedName>
</protein>
<sequence length="234" mass="27554">MSNQIDSEETRRYKARQLRYRKAIVKNLNLDFIREELYEIEEECNNVKWYFDSEDGSDSLLNALDGDSDEEFEFKMMFCDLCAECEQMQEDLQNAYVPECFDDLFVAIGASGYGGGVLGWDAYEQDYFGIELDDCVAESESRKRLKRLTKDQFIECAQACFKVLYAYLGVRHRYDCLKASFDILRDQNTGFLQLVQQIEEAYERANDDRFYSWYKSTKTLNRLISNMPSEAWLQ</sequence>
<organism evidence="1 2">
    <name type="scientific">Hungatella effluvii</name>
    <dbReference type="NCBI Taxonomy" id="1096246"/>
    <lineage>
        <taxon>Bacteria</taxon>
        <taxon>Bacillati</taxon>
        <taxon>Bacillota</taxon>
        <taxon>Clostridia</taxon>
        <taxon>Lachnospirales</taxon>
        <taxon>Lachnospiraceae</taxon>
        <taxon>Hungatella</taxon>
    </lineage>
</organism>
<comment type="caution">
    <text evidence="1">The sequence shown here is derived from an EMBL/GenBank/DDBJ whole genome shotgun (WGS) entry which is preliminary data.</text>
</comment>